<evidence type="ECO:0000256" key="3">
    <source>
        <dbReference type="ARBA" id="ARBA00004496"/>
    </source>
</evidence>
<keyword evidence="6" id="KW-0285">Flavoprotein</keyword>
<evidence type="ECO:0000313" key="14">
    <source>
        <dbReference type="Proteomes" id="UP001314263"/>
    </source>
</evidence>
<evidence type="ECO:0000256" key="8">
    <source>
        <dbReference type="ARBA" id="ARBA00022827"/>
    </source>
</evidence>
<evidence type="ECO:0000313" key="13">
    <source>
        <dbReference type="EMBL" id="CAK0784373.1"/>
    </source>
</evidence>
<comment type="caution">
    <text evidence="13">The sequence shown here is derived from an EMBL/GenBank/DDBJ whole genome shotgun (WGS) entry which is preliminary data.</text>
</comment>
<protein>
    <recommendedName>
        <fullName evidence="11">Cyanocobalamin reductase (cyanide-eliminating)</fullName>
    </recommendedName>
</protein>
<dbReference type="EMBL" id="CAUYUE010000010">
    <property type="protein sequence ID" value="CAK0784373.1"/>
    <property type="molecule type" value="Genomic_DNA"/>
</dbReference>
<dbReference type="AlphaFoldDB" id="A0AAV1IAY6"/>
<evidence type="ECO:0000256" key="9">
    <source>
        <dbReference type="ARBA" id="ARBA00022857"/>
    </source>
</evidence>
<dbReference type="Pfam" id="PF16690">
    <property type="entry name" value="MMACHC"/>
    <property type="match status" value="1"/>
</dbReference>
<keyword evidence="10" id="KW-0560">Oxidoreductase</keyword>
<keyword evidence="9" id="KW-0521">NADP</keyword>
<evidence type="ECO:0000256" key="6">
    <source>
        <dbReference type="ARBA" id="ARBA00022630"/>
    </source>
</evidence>
<dbReference type="GO" id="GO:0033787">
    <property type="term" value="F:cyanocobalamin reductase (cyanide-eliminating) (NADP+) activity"/>
    <property type="evidence" value="ECO:0007669"/>
    <property type="project" value="TreeGrafter"/>
</dbReference>
<organism evidence="13 14">
    <name type="scientific">Coccomyxa viridis</name>
    <dbReference type="NCBI Taxonomy" id="1274662"/>
    <lineage>
        <taxon>Eukaryota</taxon>
        <taxon>Viridiplantae</taxon>
        <taxon>Chlorophyta</taxon>
        <taxon>core chlorophytes</taxon>
        <taxon>Trebouxiophyceae</taxon>
        <taxon>Trebouxiophyceae incertae sedis</taxon>
        <taxon>Coccomyxaceae</taxon>
        <taxon>Coccomyxa</taxon>
    </lineage>
</organism>
<evidence type="ECO:0000256" key="4">
    <source>
        <dbReference type="ARBA" id="ARBA00007762"/>
    </source>
</evidence>
<comment type="similarity">
    <text evidence="4">Belongs to the MMACHC family.</text>
</comment>
<keyword evidence="5" id="KW-0963">Cytoplasm</keyword>
<comment type="cofactor">
    <cofactor evidence="2">
        <name>FAD</name>
        <dbReference type="ChEBI" id="CHEBI:57692"/>
    </cofactor>
</comment>
<dbReference type="PANTHER" id="PTHR31457">
    <property type="entry name" value="METHYLMALONIC ACIDURIA AND HOMOCYSTINURIA TYPE C PROTEIN"/>
    <property type="match status" value="1"/>
</dbReference>
<dbReference type="Proteomes" id="UP001314263">
    <property type="component" value="Unassembled WGS sequence"/>
</dbReference>
<comment type="cofactor">
    <cofactor evidence="1">
        <name>FMN</name>
        <dbReference type="ChEBI" id="CHEBI:58210"/>
    </cofactor>
</comment>
<evidence type="ECO:0000256" key="1">
    <source>
        <dbReference type="ARBA" id="ARBA00001917"/>
    </source>
</evidence>
<feature type="region of interest" description="Disordered" evidence="12">
    <location>
        <begin position="223"/>
        <end position="248"/>
    </location>
</feature>
<accession>A0AAV1IAY6</accession>
<evidence type="ECO:0000256" key="12">
    <source>
        <dbReference type="SAM" id="MobiDB-lite"/>
    </source>
</evidence>
<keyword evidence="14" id="KW-1185">Reference proteome</keyword>
<keyword evidence="7" id="KW-0288">FMN</keyword>
<evidence type="ECO:0000256" key="2">
    <source>
        <dbReference type="ARBA" id="ARBA00001974"/>
    </source>
</evidence>
<dbReference type="InterPro" id="IPR032037">
    <property type="entry name" value="MMACHC"/>
</dbReference>
<dbReference type="PANTHER" id="PTHR31457:SF2">
    <property type="entry name" value="CYANOCOBALAMIN REDUCTASE _ ALKYLCOBALAMIN DEALKYLASE"/>
    <property type="match status" value="1"/>
</dbReference>
<evidence type="ECO:0000256" key="7">
    <source>
        <dbReference type="ARBA" id="ARBA00022643"/>
    </source>
</evidence>
<evidence type="ECO:0000256" key="11">
    <source>
        <dbReference type="ARBA" id="ARBA00031313"/>
    </source>
</evidence>
<evidence type="ECO:0000256" key="10">
    <source>
        <dbReference type="ARBA" id="ARBA00023002"/>
    </source>
</evidence>
<name>A0AAV1IAY6_9CHLO</name>
<dbReference type="GO" id="GO:0009235">
    <property type="term" value="P:cobalamin metabolic process"/>
    <property type="evidence" value="ECO:0007669"/>
    <property type="project" value="TreeGrafter"/>
</dbReference>
<dbReference type="GO" id="GO:0005737">
    <property type="term" value="C:cytoplasm"/>
    <property type="evidence" value="ECO:0007669"/>
    <property type="project" value="UniProtKB-SubCell"/>
</dbReference>
<sequence>MATQVLLSSPRTAFLPEPGCRGHANLTQQRWETVLQRLEQSLAPAGFDIVHPLSVAWYNQCVQDPSEQLPASSRGGNTLAVLVGNTKNLWDRFRTAYGKEASLQEDEDPLDSYTQRCVQAAADSLGRPSQIFWGHEAKSMAINGPSTELQQMASLAGLIYWDGASGLSLHPKYGSWFALRAVLVFDGLDYTGQRPEPLVNPMSSTTQAYLQMASRSARHPSMDNLAEAGSQSPHLEGRRSSGSQERPLTRQLMRSRWQRWVAVRDAPCPGHPWRYCPAMLQYHYTGDCACLQGSARALLGDRRLTA</sequence>
<dbReference type="GO" id="GO:0032451">
    <property type="term" value="F:demethylase activity"/>
    <property type="evidence" value="ECO:0007669"/>
    <property type="project" value="TreeGrafter"/>
</dbReference>
<comment type="subcellular location">
    <subcellularLocation>
        <location evidence="3">Cytoplasm</location>
    </subcellularLocation>
</comment>
<proteinExistence type="inferred from homology"/>
<evidence type="ECO:0000256" key="5">
    <source>
        <dbReference type="ARBA" id="ARBA00022490"/>
    </source>
</evidence>
<keyword evidence="8" id="KW-0274">FAD</keyword>
<gene>
    <name evidence="13" type="ORF">CVIRNUC_007577</name>
</gene>
<reference evidence="13 14" key="1">
    <citation type="submission" date="2023-10" db="EMBL/GenBank/DDBJ databases">
        <authorList>
            <person name="Maclean D."/>
            <person name="Macfadyen A."/>
        </authorList>
    </citation>
    <scope>NUCLEOTIDE SEQUENCE [LARGE SCALE GENOMIC DNA]</scope>
</reference>
<dbReference type="GO" id="GO:0071949">
    <property type="term" value="F:FAD binding"/>
    <property type="evidence" value="ECO:0007669"/>
    <property type="project" value="TreeGrafter"/>
</dbReference>